<dbReference type="STRING" id="454130.A0A0U5GTR0"/>
<gene>
    <name evidence="2" type="ORF">ASPCAL08591</name>
</gene>
<feature type="compositionally biased region" description="Acidic residues" evidence="1">
    <location>
        <begin position="20"/>
        <end position="36"/>
    </location>
</feature>
<feature type="compositionally biased region" description="Basic residues" evidence="1">
    <location>
        <begin position="75"/>
        <end position="86"/>
    </location>
</feature>
<dbReference type="AlphaFoldDB" id="A0A0U5GTR0"/>
<reference evidence="3" key="1">
    <citation type="journal article" date="2016" name="Genome Announc.">
        <title>Draft genome sequences of fungus Aspergillus calidoustus.</title>
        <authorList>
            <person name="Horn F."/>
            <person name="Linde J."/>
            <person name="Mattern D.J."/>
            <person name="Walther G."/>
            <person name="Guthke R."/>
            <person name="Scherlach K."/>
            <person name="Martin K."/>
            <person name="Brakhage A.A."/>
            <person name="Petzke L."/>
            <person name="Valiante V."/>
        </authorList>
    </citation>
    <scope>NUCLEOTIDE SEQUENCE [LARGE SCALE GENOMIC DNA]</scope>
    <source>
        <strain evidence="3">SF006504</strain>
    </source>
</reference>
<protein>
    <submittedName>
        <fullName evidence="2">Uncharacterized protein</fullName>
    </submittedName>
</protein>
<evidence type="ECO:0000313" key="3">
    <source>
        <dbReference type="Proteomes" id="UP000054771"/>
    </source>
</evidence>
<name>A0A0U5GTR0_ASPCI</name>
<dbReference type="OrthoDB" id="3638488at2759"/>
<feature type="compositionally biased region" description="Basic and acidic residues" evidence="1">
    <location>
        <begin position="37"/>
        <end position="46"/>
    </location>
</feature>
<proteinExistence type="predicted"/>
<evidence type="ECO:0000256" key="1">
    <source>
        <dbReference type="SAM" id="MobiDB-lite"/>
    </source>
</evidence>
<sequence length="142" mass="16487">MFPPFIPKVRGWEDTRYFEDGDYPSDHDDENTDSDVDQAKDDEVSRKAKSKQPTEPSPNHPLAVDGNKDAEKPVVKKKHKEPKRPRDKILRDKRLRKTVLEMRKRGAFLGYTYRRPKGVILAVTPERGRPWVSRGQLSELYG</sequence>
<dbReference type="EMBL" id="CDMC01000006">
    <property type="protein sequence ID" value="CEN61947.1"/>
    <property type="molecule type" value="Genomic_DNA"/>
</dbReference>
<keyword evidence="3" id="KW-1185">Reference proteome</keyword>
<evidence type="ECO:0000313" key="2">
    <source>
        <dbReference type="EMBL" id="CEN61947.1"/>
    </source>
</evidence>
<organism evidence="2 3">
    <name type="scientific">Aspergillus calidoustus</name>
    <dbReference type="NCBI Taxonomy" id="454130"/>
    <lineage>
        <taxon>Eukaryota</taxon>
        <taxon>Fungi</taxon>
        <taxon>Dikarya</taxon>
        <taxon>Ascomycota</taxon>
        <taxon>Pezizomycotina</taxon>
        <taxon>Eurotiomycetes</taxon>
        <taxon>Eurotiomycetidae</taxon>
        <taxon>Eurotiales</taxon>
        <taxon>Aspergillaceae</taxon>
        <taxon>Aspergillus</taxon>
        <taxon>Aspergillus subgen. Nidulantes</taxon>
    </lineage>
</organism>
<dbReference type="Proteomes" id="UP000054771">
    <property type="component" value="Unassembled WGS sequence"/>
</dbReference>
<accession>A0A0U5GTR0</accession>
<feature type="region of interest" description="Disordered" evidence="1">
    <location>
        <begin position="16"/>
        <end position="93"/>
    </location>
</feature>
<dbReference type="OMA" id="DHDDENT"/>